<dbReference type="CDD" id="cd01998">
    <property type="entry name" value="MnmA_TRMU-like"/>
    <property type="match status" value="1"/>
</dbReference>
<dbReference type="GO" id="GO:0032259">
    <property type="term" value="P:methylation"/>
    <property type="evidence" value="ECO:0007669"/>
    <property type="project" value="UniProtKB-KW"/>
</dbReference>
<dbReference type="InterPro" id="IPR004506">
    <property type="entry name" value="MnmA-like"/>
</dbReference>
<dbReference type="OrthoDB" id="3685at2759"/>
<name>A0A0D2KHR5_9CHLO</name>
<dbReference type="EC" id="2.8.1.14" evidence="3"/>
<evidence type="ECO:0000256" key="1">
    <source>
        <dbReference type="ARBA" id="ARBA00003986"/>
    </source>
</evidence>
<evidence type="ECO:0000313" key="7">
    <source>
        <dbReference type="Proteomes" id="UP000054498"/>
    </source>
</evidence>
<dbReference type="Pfam" id="PF03054">
    <property type="entry name" value="tRNA_Me_trans"/>
    <property type="match status" value="1"/>
</dbReference>
<accession>A0A0D2KHR5</accession>
<dbReference type="InterPro" id="IPR014729">
    <property type="entry name" value="Rossmann-like_a/b/a_fold"/>
</dbReference>
<dbReference type="RefSeq" id="XP_013894388.1">
    <property type="nucleotide sequence ID" value="XM_014038934.1"/>
</dbReference>
<evidence type="ECO:0000256" key="3">
    <source>
        <dbReference type="ARBA" id="ARBA00011953"/>
    </source>
</evidence>
<dbReference type="GO" id="GO:0002143">
    <property type="term" value="P:tRNA wobble position uridine thiolation"/>
    <property type="evidence" value="ECO:0007669"/>
    <property type="project" value="TreeGrafter"/>
</dbReference>
<keyword evidence="6" id="KW-0489">Methyltransferase</keyword>
<dbReference type="PANTHER" id="PTHR11933:SF5">
    <property type="entry name" value="MITOCHONDRIAL TRNA-SPECIFIC 2-THIOURIDYLASE 1"/>
    <property type="match status" value="1"/>
</dbReference>
<keyword evidence="6" id="KW-0808">Transferase</keyword>
<dbReference type="PANTHER" id="PTHR11933">
    <property type="entry name" value="TRNA 5-METHYLAMINOMETHYL-2-THIOURIDYLATE -METHYLTRANSFERASE"/>
    <property type="match status" value="1"/>
</dbReference>
<dbReference type="GO" id="GO:0061708">
    <property type="term" value="F:tRNA-5-taurinomethyluridine 2-sulfurtransferase"/>
    <property type="evidence" value="ECO:0007669"/>
    <property type="project" value="UniProtKB-EC"/>
</dbReference>
<dbReference type="Gene3D" id="3.40.50.620">
    <property type="entry name" value="HUPs"/>
    <property type="match status" value="1"/>
</dbReference>
<feature type="domain" description="tRNA-specific 2-thiouridylase MnmA-like C-terminal" evidence="5">
    <location>
        <begin position="423"/>
        <end position="447"/>
    </location>
</feature>
<evidence type="ECO:0000256" key="4">
    <source>
        <dbReference type="ARBA" id="ARBA00049564"/>
    </source>
</evidence>
<sequence length="471" mass="46580">MSGGVDSAVAALLLRRAGFDVFGIYMHNWDAGDEAGGSGAGACTSERDLQDANAVAKKLRLPLLEADFVGRYWQDVFSGFLAGVAAGVTPNPDISCNAAIKFGALWEFATRQGADVLATGHYARLGRPAASGACAGSSGGDGSGGCGAAVEPLGGMEAWAAGAGAAAPPLLLRGADASKDQSYFLAGVSGAQLAHAMFPLGGMLKLDVRALAAAEGLQPAAKRSSAGICFIGRRSFGSFIEQYIPQLPGRFLCADTGADLGPCANVLALTHGQRAPLGGGPQRRFIAGKDVAARVVWVAAGNDHPALMSAAALLAPARWVAGAPPGALLGGGGGGGGGRLACECQPRYRQEAVSCVVTDAESAGAAGGADAELHASAEPLRPSRFMGGAAGMAAAARVLVPQSGGAAAAPGGGGAGLLRLASARPLRGLAPGQAVVLYDGPVVLGSAPLIAPGETQFELEAAAGAAHPFGP</sequence>
<comment type="function">
    <text evidence="1">Catalyzes the 2-thiolation of uridine at the wobble position (U34) of mitochondrial tRNA(Lys), tRNA(Glu) and tRNA(Gln). Required for the formation of 5-taurinomethyl-2-thiouridine (tm5s2U) of mitochondrial tRNA(Lys), tRNA(Glu), and tRNA(Gln) at the wobble position. ATP is required to activate the C2 atom of the wobble base.</text>
</comment>
<evidence type="ECO:0000313" key="6">
    <source>
        <dbReference type="EMBL" id="KIY95368.1"/>
    </source>
</evidence>
<dbReference type="GO" id="GO:0008168">
    <property type="term" value="F:methyltransferase activity"/>
    <property type="evidence" value="ECO:0007669"/>
    <property type="project" value="UniProtKB-KW"/>
</dbReference>
<gene>
    <name evidence="6" type="ORF">MNEG_12593</name>
</gene>
<dbReference type="Proteomes" id="UP000054498">
    <property type="component" value="Unassembled WGS sequence"/>
</dbReference>
<dbReference type="AlphaFoldDB" id="A0A0D2KHR5"/>
<protein>
    <recommendedName>
        <fullName evidence="3">tRNA-5-taurinomethyluridine 2-sulfurtransferase</fullName>
        <ecNumber evidence="3">2.8.1.14</ecNumber>
    </recommendedName>
</protein>
<dbReference type="KEGG" id="mng:MNEG_12593"/>
<dbReference type="GeneID" id="25729971"/>
<keyword evidence="7" id="KW-1185">Reference proteome</keyword>
<dbReference type="SUPFAM" id="SSF52402">
    <property type="entry name" value="Adenine nucleotide alpha hydrolases-like"/>
    <property type="match status" value="1"/>
</dbReference>
<dbReference type="Gene3D" id="2.40.30.10">
    <property type="entry name" value="Translation factors"/>
    <property type="match status" value="1"/>
</dbReference>
<dbReference type="EMBL" id="KK103544">
    <property type="protein sequence ID" value="KIY95368.1"/>
    <property type="molecule type" value="Genomic_DNA"/>
</dbReference>
<dbReference type="STRING" id="145388.A0A0D2KHR5"/>
<comment type="similarity">
    <text evidence="2">Belongs to the MnmA/TRMU family.</text>
</comment>
<reference evidence="6 7" key="1">
    <citation type="journal article" date="2013" name="BMC Genomics">
        <title>Reconstruction of the lipid metabolism for the microalga Monoraphidium neglectum from its genome sequence reveals characteristics suitable for biofuel production.</title>
        <authorList>
            <person name="Bogen C."/>
            <person name="Al-Dilaimi A."/>
            <person name="Albersmeier A."/>
            <person name="Wichmann J."/>
            <person name="Grundmann M."/>
            <person name="Rupp O."/>
            <person name="Lauersen K.J."/>
            <person name="Blifernez-Klassen O."/>
            <person name="Kalinowski J."/>
            <person name="Goesmann A."/>
            <person name="Mussgnug J.H."/>
            <person name="Kruse O."/>
        </authorList>
    </citation>
    <scope>NUCLEOTIDE SEQUENCE [LARGE SCALE GENOMIC DNA]</scope>
    <source>
        <strain evidence="6 7">SAG 48.87</strain>
    </source>
</reference>
<comment type="catalytic activity">
    <reaction evidence="4">
        <text>5-taurinomethyluridine(34) in tRNA + S-sulfanyl-L-cysteinyl-[protein] + AH2 + ATP = 5-taurinomethyl-2-thiouridine(34) in tRNA + L-cysteinyl-[protein] + A + AMP + diphosphate + H(+)</text>
        <dbReference type="Rhea" id="RHEA:47040"/>
        <dbReference type="Rhea" id="RHEA-COMP:10131"/>
        <dbReference type="Rhea" id="RHEA-COMP:11726"/>
        <dbReference type="Rhea" id="RHEA-COMP:11732"/>
        <dbReference type="Rhea" id="RHEA-COMP:11733"/>
        <dbReference type="ChEBI" id="CHEBI:13193"/>
        <dbReference type="ChEBI" id="CHEBI:15378"/>
        <dbReference type="ChEBI" id="CHEBI:17499"/>
        <dbReference type="ChEBI" id="CHEBI:29950"/>
        <dbReference type="ChEBI" id="CHEBI:30616"/>
        <dbReference type="ChEBI" id="CHEBI:33019"/>
        <dbReference type="ChEBI" id="CHEBI:61963"/>
        <dbReference type="ChEBI" id="CHEBI:87171"/>
        <dbReference type="ChEBI" id="CHEBI:87172"/>
        <dbReference type="ChEBI" id="CHEBI:456215"/>
        <dbReference type="EC" id="2.8.1.14"/>
    </reaction>
</comment>
<proteinExistence type="inferred from homology"/>
<dbReference type="Pfam" id="PF20258">
    <property type="entry name" value="tRNA_Me_trans_C"/>
    <property type="match status" value="1"/>
</dbReference>
<evidence type="ECO:0000256" key="2">
    <source>
        <dbReference type="ARBA" id="ARBA00006191"/>
    </source>
</evidence>
<dbReference type="InterPro" id="IPR046885">
    <property type="entry name" value="MnmA-like_C"/>
</dbReference>
<evidence type="ECO:0000259" key="5">
    <source>
        <dbReference type="Pfam" id="PF20258"/>
    </source>
</evidence>
<organism evidence="6 7">
    <name type="scientific">Monoraphidium neglectum</name>
    <dbReference type="NCBI Taxonomy" id="145388"/>
    <lineage>
        <taxon>Eukaryota</taxon>
        <taxon>Viridiplantae</taxon>
        <taxon>Chlorophyta</taxon>
        <taxon>core chlorophytes</taxon>
        <taxon>Chlorophyceae</taxon>
        <taxon>CS clade</taxon>
        <taxon>Sphaeropleales</taxon>
        <taxon>Selenastraceae</taxon>
        <taxon>Monoraphidium</taxon>
    </lineage>
</organism>